<sequence>MEFEDVVKGRMGMYSFFSAVLIDVPPKELLKDLYEGKVEFPKLKGVDIVKNYPKGFESFEDFERAVRQEYTAIFVGPFNGYVSLYQSDYEGDYPYGRVTLRVKEMFRKFGYECIHREPADHLGVYMAFMAESCRELLNGNVEELKKQREVMKELEKWVFEFCDRVVNHSEARFYKGIAEMLRDFIKIDKNLIEELVLYATHKK</sequence>
<organism evidence="2 3">
    <name type="scientific">Archaeoglobus profundus (strain DSM 5631 / JCM 9629 / NBRC 100127 / Av18)</name>
    <dbReference type="NCBI Taxonomy" id="572546"/>
    <lineage>
        <taxon>Archaea</taxon>
        <taxon>Methanobacteriati</taxon>
        <taxon>Methanobacteriota</taxon>
        <taxon>Archaeoglobi</taxon>
        <taxon>Archaeoglobales</taxon>
        <taxon>Archaeoglobaceae</taxon>
        <taxon>Archaeoglobus</taxon>
    </lineage>
</organism>
<dbReference type="eggNOG" id="arCOG01506">
    <property type="taxonomic scope" value="Archaea"/>
</dbReference>
<keyword evidence="3" id="KW-1185">Reference proteome</keyword>
<dbReference type="InterPro" id="IPR036411">
    <property type="entry name" value="TorD-like_sf"/>
</dbReference>
<dbReference type="PaxDb" id="572546-Arcpr_0672"/>
<dbReference type="OrthoDB" id="320758at2157"/>
<dbReference type="Gene3D" id="1.10.3480.10">
    <property type="entry name" value="TorD-like"/>
    <property type="match status" value="1"/>
</dbReference>
<dbReference type="InterPro" id="IPR050289">
    <property type="entry name" value="TorD/DmsD_chaperones"/>
</dbReference>
<evidence type="ECO:0000256" key="1">
    <source>
        <dbReference type="ARBA" id="ARBA00023186"/>
    </source>
</evidence>
<evidence type="ECO:0000313" key="3">
    <source>
        <dbReference type="Proteomes" id="UP000001901"/>
    </source>
</evidence>
<dbReference type="EMBL" id="CP001857">
    <property type="protein sequence ID" value="ADB57736.1"/>
    <property type="molecule type" value="Genomic_DNA"/>
</dbReference>
<dbReference type="KEGG" id="apo:Arcpr_0672"/>
<name>D2RHG1_ARCPA</name>
<gene>
    <name evidence="2" type="ordered locus">Arcpr_0672</name>
</gene>
<proteinExistence type="predicted"/>
<accession>D2RHG1</accession>
<reference evidence="2 3" key="1">
    <citation type="journal article" date="2010" name="Stand. Genomic Sci.">
        <title>Complete genome sequence of Archaeoglobus profundus type strain (AV18).</title>
        <authorList>
            <person name="von Jan M."/>
            <person name="Lapidus A."/>
            <person name="Del Rio T.G."/>
            <person name="Copeland A."/>
            <person name="Tice H."/>
            <person name="Cheng J.F."/>
            <person name="Lucas S."/>
            <person name="Chen F."/>
            <person name="Nolan M."/>
            <person name="Goodwin L."/>
            <person name="Han C."/>
            <person name="Pitluck S."/>
            <person name="Liolios K."/>
            <person name="Ivanova N."/>
            <person name="Mavromatis K."/>
            <person name="Ovchinnikova G."/>
            <person name="Chertkov O."/>
            <person name="Pati A."/>
            <person name="Chen A."/>
            <person name="Palaniappan K."/>
            <person name="Land M."/>
            <person name="Hauser L."/>
            <person name="Chang Y.J."/>
            <person name="Jeffries C.D."/>
            <person name="Saunders E."/>
            <person name="Brettin T."/>
            <person name="Detter J.C."/>
            <person name="Chain P."/>
            <person name="Eichinger K."/>
            <person name="Huber H."/>
            <person name="Spring S."/>
            <person name="Rohde M."/>
            <person name="Goker M."/>
            <person name="Wirth R."/>
            <person name="Woyke T."/>
            <person name="Bristow J."/>
            <person name="Eisen J.A."/>
            <person name="Markowitz V."/>
            <person name="Hugenholtz P."/>
            <person name="Kyrpides N.C."/>
            <person name="Klenk H.P."/>
        </authorList>
    </citation>
    <scope>NUCLEOTIDE SEQUENCE [LARGE SCALE GENOMIC DNA]</scope>
    <source>
        <strain evidence="3">DSM 5631 / JCM 9629 / NBRC 100127 / Av18</strain>
    </source>
</reference>
<keyword evidence="1" id="KW-0143">Chaperone</keyword>
<dbReference type="Pfam" id="PF02613">
    <property type="entry name" value="Nitrate_red_del"/>
    <property type="match status" value="1"/>
</dbReference>
<dbReference type="STRING" id="572546.Arcpr_0672"/>
<dbReference type="SUPFAM" id="SSF89155">
    <property type="entry name" value="TorD-like"/>
    <property type="match status" value="1"/>
</dbReference>
<dbReference type="PANTHER" id="PTHR34227">
    <property type="entry name" value="CHAPERONE PROTEIN YCDY"/>
    <property type="match status" value="1"/>
</dbReference>
<dbReference type="GeneID" id="8739332"/>
<evidence type="ECO:0000313" key="2">
    <source>
        <dbReference type="EMBL" id="ADB57736.1"/>
    </source>
</evidence>
<dbReference type="HOGENOM" id="CLU_077650_0_0_2"/>
<dbReference type="RefSeq" id="WP_012940072.1">
    <property type="nucleotide sequence ID" value="NC_013741.1"/>
</dbReference>
<dbReference type="InterPro" id="IPR020945">
    <property type="entry name" value="DMSO/NO3_reduct_chaperone"/>
</dbReference>
<dbReference type="AlphaFoldDB" id="D2RHG1"/>
<protein>
    <submittedName>
        <fullName evidence="2">Uncharacterized component of anaerobic dehydrogenase-like protein</fullName>
    </submittedName>
</protein>
<dbReference type="PANTHER" id="PTHR34227:SF1">
    <property type="entry name" value="DIMETHYL SULFOXIDE REDUCTASE CHAPERONE-RELATED"/>
    <property type="match status" value="1"/>
</dbReference>
<dbReference type="Proteomes" id="UP000001901">
    <property type="component" value="Chromosome"/>
</dbReference>